<accession>A0A2H6LF47</accession>
<dbReference type="Gene3D" id="3.20.20.140">
    <property type="entry name" value="Metal-dependent hydrolases"/>
    <property type="match status" value="1"/>
</dbReference>
<keyword evidence="2" id="KW-0378">Hydrolase</keyword>
<comment type="caution">
    <text evidence="2">The sequence shown here is derived from an EMBL/GenBank/DDBJ whole genome shotgun (WGS) entry which is preliminary data.</text>
</comment>
<keyword evidence="3" id="KW-1185">Reference proteome</keyword>
<dbReference type="RefSeq" id="WP_103124391.1">
    <property type="nucleotide sequence ID" value="NZ_DF978425.1"/>
</dbReference>
<dbReference type="SUPFAM" id="SSF51556">
    <property type="entry name" value="Metallo-dependent hydrolases"/>
    <property type="match status" value="1"/>
</dbReference>
<evidence type="ECO:0000313" key="3">
    <source>
        <dbReference type="Proteomes" id="UP000236527"/>
    </source>
</evidence>
<dbReference type="EMBL" id="BDGE01000026">
    <property type="protein sequence ID" value="GBE91851.1"/>
    <property type="molecule type" value="Genomic_DNA"/>
</dbReference>
<dbReference type="InterPro" id="IPR006680">
    <property type="entry name" value="Amidohydro-rel"/>
</dbReference>
<organism evidence="2 3">
    <name type="scientific">Nostoc cycadae WK-1</name>
    <dbReference type="NCBI Taxonomy" id="1861711"/>
    <lineage>
        <taxon>Bacteria</taxon>
        <taxon>Bacillati</taxon>
        <taxon>Cyanobacteriota</taxon>
        <taxon>Cyanophyceae</taxon>
        <taxon>Nostocales</taxon>
        <taxon>Nostocaceae</taxon>
        <taxon>Nostoc</taxon>
    </lineage>
</organism>
<evidence type="ECO:0000313" key="2">
    <source>
        <dbReference type="EMBL" id="GBE91851.1"/>
    </source>
</evidence>
<dbReference type="PANTHER" id="PTHR43135">
    <property type="entry name" value="ALPHA-D-RIBOSE 1-METHYLPHOSPHONATE 5-TRIPHOSPHATE DIPHOSPHATASE"/>
    <property type="match status" value="1"/>
</dbReference>
<dbReference type="PANTHER" id="PTHR43135:SF3">
    <property type="entry name" value="ALPHA-D-RIBOSE 1-METHYLPHOSPHONATE 5-TRIPHOSPHATE DIPHOSPHATASE"/>
    <property type="match status" value="1"/>
</dbReference>
<feature type="domain" description="Amidohydrolase-related" evidence="1">
    <location>
        <begin position="95"/>
        <end position="459"/>
    </location>
</feature>
<dbReference type="InterPro" id="IPR051781">
    <property type="entry name" value="Metallo-dep_Hydrolase"/>
</dbReference>
<protein>
    <submittedName>
        <fullName evidence="2">Amidohydrolase</fullName>
    </submittedName>
</protein>
<dbReference type="InterPro" id="IPR032466">
    <property type="entry name" value="Metal_Hydrolase"/>
</dbReference>
<dbReference type="Proteomes" id="UP000236527">
    <property type="component" value="Unassembled WGS sequence"/>
</dbReference>
<evidence type="ECO:0000259" key="1">
    <source>
        <dbReference type="Pfam" id="PF01979"/>
    </source>
</evidence>
<sequence>MQFRYQIALGALILALLGFITQTGYAQIHSSSGVRTQEPNSILFENVRIFNGTSDQLSEPSNVLVVGNKIKTISQTPIATASGIKLTRIDGNNRTLMPGLIDNHVHLFMIASTSEELLSPKVSPEVLNQKAQTAAEQMLLRGFTSVRDMAGPVFDLKQAIDTGDVVGSRIYPSGAMISQTGGHGDYRTPKDLIWEPYTNFNRPEVLGSSVSAIADGVDEVLRRTREQLMQGATQIKLAAGGGIISNHDPLDVSQYTEAELRAAVEAAEDWNTYVTVHAYTPRAIQKAIRAGVKCIEHGQLMDEGTAKLMAEKGIWLSIQPFLNDEDAIPFPQGSANYAKQLEVARGTDTAYTLAKKYNLKTAWGTDLLFDAKLATRQGAQLTKMVRWYTPSEVLKMATSTNAELLALSGPRNPYPGKLGVVEEGALADLLLMDGNPLKNIKLIENPGKNFIVIMKDGKIYKNLLR</sequence>
<proteinExistence type="predicted"/>
<dbReference type="CDD" id="cd01299">
    <property type="entry name" value="Met_dep_hydrolase_A"/>
    <property type="match status" value="1"/>
</dbReference>
<gene>
    <name evidence="2" type="ORF">NCWK1_1604</name>
</gene>
<dbReference type="AlphaFoldDB" id="A0A2H6LF47"/>
<dbReference type="InterPro" id="IPR057744">
    <property type="entry name" value="OTAase-like"/>
</dbReference>
<dbReference type="Pfam" id="PF01979">
    <property type="entry name" value="Amidohydro_1"/>
    <property type="match status" value="1"/>
</dbReference>
<reference evidence="3" key="1">
    <citation type="journal article" date="2018" name="Genome Announc.">
        <title>Draft Genome Sequence of the Nitrogen-Fixing and Hormogonia-Inducing Cyanobacterium Nostoc cycadae Strain WK-1, Isolated from the Coralloid Roots of Cycas revoluta.</title>
        <authorList>
            <person name="Kanesaki Y."/>
            <person name="Hirose M."/>
            <person name="Hirose Y."/>
            <person name="Fujisawa T."/>
            <person name="Nakamura Y."/>
            <person name="Watanabe S."/>
            <person name="Matsunaga S."/>
            <person name="Uchida H."/>
            <person name="Murakami A."/>
        </authorList>
    </citation>
    <scope>NUCLEOTIDE SEQUENCE [LARGE SCALE GENOMIC DNA]</scope>
    <source>
        <strain evidence="3">WK-1</strain>
    </source>
</reference>
<dbReference type="Gene3D" id="2.30.40.10">
    <property type="entry name" value="Urease, subunit C, domain 1"/>
    <property type="match status" value="1"/>
</dbReference>
<dbReference type="InterPro" id="IPR011059">
    <property type="entry name" value="Metal-dep_hydrolase_composite"/>
</dbReference>
<name>A0A2H6LF47_9NOSO</name>
<dbReference type="SUPFAM" id="SSF51338">
    <property type="entry name" value="Composite domain of metallo-dependent hydrolases"/>
    <property type="match status" value="2"/>
</dbReference>
<dbReference type="GO" id="GO:0016810">
    <property type="term" value="F:hydrolase activity, acting on carbon-nitrogen (but not peptide) bonds"/>
    <property type="evidence" value="ECO:0007669"/>
    <property type="project" value="InterPro"/>
</dbReference>